<protein>
    <submittedName>
        <fullName evidence="1">Uncharacterized protein</fullName>
    </submittedName>
</protein>
<name>A0A074ZPZ9_OPIVI</name>
<keyword evidence="2" id="KW-1185">Reference proteome</keyword>
<accession>A0A074ZPZ9</accession>
<proteinExistence type="predicted"/>
<dbReference type="KEGG" id="ovi:T265_04155"/>
<evidence type="ECO:0000313" key="1">
    <source>
        <dbReference type="EMBL" id="KER29146.1"/>
    </source>
</evidence>
<reference evidence="1 2" key="1">
    <citation type="submission" date="2013-11" db="EMBL/GenBank/DDBJ databases">
        <title>Opisthorchis viverrini - life in the bile duct.</title>
        <authorList>
            <person name="Young N.D."/>
            <person name="Nagarajan N."/>
            <person name="Lin S.J."/>
            <person name="Korhonen P.K."/>
            <person name="Jex A.R."/>
            <person name="Hall R.S."/>
            <person name="Safavi-Hemami H."/>
            <person name="Kaewkong W."/>
            <person name="Bertrand D."/>
            <person name="Gao S."/>
            <person name="Seet Q."/>
            <person name="Wongkham S."/>
            <person name="Teh B.T."/>
            <person name="Wongkham C."/>
            <person name="Intapan P.M."/>
            <person name="Maleewong W."/>
            <person name="Yang X."/>
            <person name="Hu M."/>
            <person name="Wang Z."/>
            <person name="Hofmann A."/>
            <person name="Sternberg P.W."/>
            <person name="Tan P."/>
            <person name="Wang J."/>
            <person name="Gasser R.B."/>
        </authorList>
    </citation>
    <scope>NUCLEOTIDE SEQUENCE [LARGE SCALE GENOMIC DNA]</scope>
</reference>
<dbReference type="GeneID" id="20318341"/>
<dbReference type="OrthoDB" id="6247204at2759"/>
<dbReference type="CTD" id="20318341"/>
<dbReference type="EMBL" id="KL596684">
    <property type="protein sequence ID" value="KER29146.1"/>
    <property type="molecule type" value="Genomic_DNA"/>
</dbReference>
<evidence type="ECO:0000313" key="2">
    <source>
        <dbReference type="Proteomes" id="UP000054324"/>
    </source>
</evidence>
<dbReference type="RefSeq" id="XP_009167089.1">
    <property type="nucleotide sequence ID" value="XM_009168825.1"/>
</dbReference>
<dbReference type="Proteomes" id="UP000054324">
    <property type="component" value="Unassembled WGS sequence"/>
</dbReference>
<organism evidence="1 2">
    <name type="scientific">Opisthorchis viverrini</name>
    <name type="common">Southeast Asian liver fluke</name>
    <dbReference type="NCBI Taxonomy" id="6198"/>
    <lineage>
        <taxon>Eukaryota</taxon>
        <taxon>Metazoa</taxon>
        <taxon>Spiralia</taxon>
        <taxon>Lophotrochozoa</taxon>
        <taxon>Platyhelminthes</taxon>
        <taxon>Trematoda</taxon>
        <taxon>Digenea</taxon>
        <taxon>Opisthorchiida</taxon>
        <taxon>Opisthorchiata</taxon>
        <taxon>Opisthorchiidae</taxon>
        <taxon>Opisthorchis</taxon>
    </lineage>
</organism>
<dbReference type="AlphaFoldDB" id="A0A074ZPZ9"/>
<gene>
    <name evidence="1" type="ORF">T265_04155</name>
</gene>
<sequence>MDNPLCFDDDIFVETSSKGSLAEKVFRPKCVGGHGNSSDPESLKILCDWLYLNKQFDQCLTVARNLLDSAPSSGGFCIKFYVECCIRCCLKLKTLDVIPVLLRQHNLATVSLEDSINHLRLHMDYAREINSHYDILRLLQCFILALPYTFTLEVDARLPCIQSLWWQELAFLWTHACNEFPYSPWFSNVADLFARLTVSQADQLEWNPDVLDKHAANECKTIAQGILKKLRHPDDANEQSATPVVNECPVCHNCPSPRATESPAASRDFRLPAIRQQVHFLHECRRKCILPRRVTYLPPQNHP</sequence>